<dbReference type="KEGG" id="ima:PO878_00245"/>
<organism evidence="3 4">
    <name type="scientific">Iamia majanohamensis</name>
    <dbReference type="NCBI Taxonomy" id="467976"/>
    <lineage>
        <taxon>Bacteria</taxon>
        <taxon>Bacillati</taxon>
        <taxon>Actinomycetota</taxon>
        <taxon>Acidimicrobiia</taxon>
        <taxon>Acidimicrobiales</taxon>
        <taxon>Iamiaceae</taxon>
        <taxon>Iamia</taxon>
    </lineage>
</organism>
<evidence type="ECO:0000256" key="1">
    <source>
        <dbReference type="ARBA" id="ARBA00022553"/>
    </source>
</evidence>
<name>A0AAE9Y603_9ACTN</name>
<keyword evidence="4" id="KW-1185">Reference proteome</keyword>
<dbReference type="InterPro" id="IPR042287">
    <property type="entry name" value="FhaA_N_sf"/>
</dbReference>
<dbReference type="PROSITE" id="PS50006">
    <property type="entry name" value="FHA_DOMAIN"/>
    <property type="match status" value="1"/>
</dbReference>
<dbReference type="SUPFAM" id="SSF49879">
    <property type="entry name" value="SMAD/FHA domain"/>
    <property type="match status" value="1"/>
</dbReference>
<dbReference type="InterPro" id="IPR000253">
    <property type="entry name" value="FHA_dom"/>
</dbReference>
<gene>
    <name evidence="3" type="ORF">PO878_00245</name>
</gene>
<evidence type="ECO:0000313" key="3">
    <source>
        <dbReference type="EMBL" id="WCO67152.1"/>
    </source>
</evidence>
<keyword evidence="1" id="KW-0597">Phosphoprotein</keyword>
<dbReference type="EMBL" id="CP116942">
    <property type="protein sequence ID" value="WCO67152.1"/>
    <property type="molecule type" value="Genomic_DNA"/>
</dbReference>
<dbReference type="InterPro" id="IPR050923">
    <property type="entry name" value="Cell_Proc_Reg/RNA_Proc"/>
</dbReference>
<dbReference type="Pfam" id="PF12401">
    <property type="entry name" value="FhaA_N"/>
    <property type="match status" value="1"/>
</dbReference>
<accession>A0AAE9Y603</accession>
<feature type="domain" description="FHA" evidence="2">
    <location>
        <begin position="146"/>
        <end position="195"/>
    </location>
</feature>
<proteinExistence type="predicted"/>
<dbReference type="Proteomes" id="UP001216390">
    <property type="component" value="Chromosome"/>
</dbReference>
<protein>
    <submittedName>
        <fullName evidence="3">DUF3662 and FHA domain-containing protein</fullName>
    </submittedName>
</protein>
<dbReference type="AlphaFoldDB" id="A0AAE9Y603"/>
<evidence type="ECO:0000313" key="4">
    <source>
        <dbReference type="Proteomes" id="UP001216390"/>
    </source>
</evidence>
<dbReference type="Gene3D" id="2.60.200.20">
    <property type="match status" value="1"/>
</dbReference>
<sequence>MSLKGFERRLEQAVEGTFSRVFRSGLRPVEIGRRLTREMDIGRSIDVRGRTVVPNDFTVVLSEEDRASFEEIADSLTRELADAAREHARDEGYSFLGPVAVVLEAGGVRTGTCQVRARLREGHGGAGAGSLVLPTGDRIPLGEDVITIGRRAESTIVLSDPNVSRNHAEIRPAGAGWVLVDLGSTNGSRVNGARISIHPLEDGNEISFGNTHIWFEAS</sequence>
<dbReference type="SMART" id="SM00240">
    <property type="entry name" value="FHA"/>
    <property type="match status" value="1"/>
</dbReference>
<reference evidence="3" key="1">
    <citation type="submission" date="2023-01" db="EMBL/GenBank/DDBJ databases">
        <title>The diversity of Class Acidimicrobiia in South China Sea sediment environments and the proposal of Iamia marina sp. nov., a novel species of the genus Iamia.</title>
        <authorList>
            <person name="He Y."/>
            <person name="Tian X."/>
        </authorList>
    </citation>
    <scope>NUCLEOTIDE SEQUENCE</scope>
    <source>
        <strain evidence="3">DSM 19957</strain>
    </source>
</reference>
<dbReference type="RefSeq" id="WP_272736674.1">
    <property type="nucleotide sequence ID" value="NZ_CP116942.1"/>
</dbReference>
<dbReference type="PANTHER" id="PTHR23308">
    <property type="entry name" value="NUCLEAR INHIBITOR OF PROTEIN PHOSPHATASE-1"/>
    <property type="match status" value="1"/>
</dbReference>
<dbReference type="InterPro" id="IPR022128">
    <property type="entry name" value="FhaA_N"/>
</dbReference>
<evidence type="ECO:0000259" key="2">
    <source>
        <dbReference type="PROSITE" id="PS50006"/>
    </source>
</evidence>
<dbReference type="Gene3D" id="3.30.2320.60">
    <property type="entry name" value="FhaA, phosphopeptide-binding domain (DUF3662)"/>
    <property type="match status" value="1"/>
</dbReference>
<dbReference type="CDD" id="cd00060">
    <property type="entry name" value="FHA"/>
    <property type="match status" value="1"/>
</dbReference>
<dbReference type="InterPro" id="IPR008984">
    <property type="entry name" value="SMAD_FHA_dom_sf"/>
</dbReference>
<dbReference type="Pfam" id="PF00498">
    <property type="entry name" value="FHA"/>
    <property type="match status" value="1"/>
</dbReference>